<gene>
    <name evidence="1" type="ORF">LOK49_LG12G01701</name>
</gene>
<reference evidence="1 2" key="1">
    <citation type="journal article" date="2022" name="Plant J.">
        <title>Chromosome-level genome of Camellia lanceoleosa provides a valuable resource for understanding genome evolution and self-incompatibility.</title>
        <authorList>
            <person name="Gong W."/>
            <person name="Xiao S."/>
            <person name="Wang L."/>
            <person name="Liao Z."/>
            <person name="Chang Y."/>
            <person name="Mo W."/>
            <person name="Hu G."/>
            <person name="Li W."/>
            <person name="Zhao G."/>
            <person name="Zhu H."/>
            <person name="Hu X."/>
            <person name="Ji K."/>
            <person name="Xiang X."/>
            <person name="Song Q."/>
            <person name="Yuan D."/>
            <person name="Jin S."/>
            <person name="Zhang L."/>
        </authorList>
    </citation>
    <scope>NUCLEOTIDE SEQUENCE [LARGE SCALE GENOMIC DNA]</scope>
    <source>
        <strain evidence="1">SQ_2022a</strain>
    </source>
</reference>
<evidence type="ECO:0000313" key="2">
    <source>
        <dbReference type="Proteomes" id="UP001060215"/>
    </source>
</evidence>
<evidence type="ECO:0000313" key="1">
    <source>
        <dbReference type="EMBL" id="KAI7991910.1"/>
    </source>
</evidence>
<name>A0ACC0FT31_9ERIC</name>
<keyword evidence="2" id="KW-1185">Reference proteome</keyword>
<protein>
    <submittedName>
        <fullName evidence="1">Beta-1,3-galactosyltransferase 7</fullName>
    </submittedName>
</protein>
<dbReference type="EMBL" id="CM045770">
    <property type="protein sequence ID" value="KAI7991910.1"/>
    <property type="molecule type" value="Genomic_DNA"/>
</dbReference>
<dbReference type="Proteomes" id="UP001060215">
    <property type="component" value="Chromosome 13"/>
</dbReference>
<comment type="caution">
    <text evidence="1">The sequence shown here is derived from an EMBL/GenBank/DDBJ whole genome shotgun (WGS) entry which is preliminary data.</text>
</comment>
<proteinExistence type="predicted"/>
<sequence length="145" mass="16708">MPFSQWLCETSENSLRFNFSASYVMISELCLRSDEFTHIFELTHEGLPRKKAFIVIGINTAFSSRKRRDSVRQTWMPQGERLLQLEQEKGIKVRFVIGHRNGDDDSVAKMKAAEDALQEKKKQKPSFELSGKLTAETNRVRGDII</sequence>
<accession>A0ACC0FT31</accession>
<organism evidence="1 2">
    <name type="scientific">Camellia lanceoleosa</name>
    <dbReference type="NCBI Taxonomy" id="1840588"/>
    <lineage>
        <taxon>Eukaryota</taxon>
        <taxon>Viridiplantae</taxon>
        <taxon>Streptophyta</taxon>
        <taxon>Embryophyta</taxon>
        <taxon>Tracheophyta</taxon>
        <taxon>Spermatophyta</taxon>
        <taxon>Magnoliopsida</taxon>
        <taxon>eudicotyledons</taxon>
        <taxon>Gunneridae</taxon>
        <taxon>Pentapetalae</taxon>
        <taxon>asterids</taxon>
        <taxon>Ericales</taxon>
        <taxon>Theaceae</taxon>
        <taxon>Camellia</taxon>
    </lineage>
</organism>